<feature type="domain" description="NFACT RNA-binding" evidence="1">
    <location>
        <begin position="414"/>
        <end position="505"/>
    </location>
</feature>
<dbReference type="GO" id="GO:1990112">
    <property type="term" value="C:RQC complex"/>
    <property type="evidence" value="ECO:0007669"/>
    <property type="project" value="TreeGrafter"/>
</dbReference>
<dbReference type="PANTHER" id="PTHR15239:SF6">
    <property type="entry name" value="RIBOSOME QUALITY CONTROL COMPLEX SUBUNIT NEMF"/>
    <property type="match status" value="1"/>
</dbReference>
<name>A0A9D1G8K2_9FIRM</name>
<accession>A0A9D1G8K2</accession>
<gene>
    <name evidence="2" type="ORF">IAD04_00035</name>
</gene>
<dbReference type="EMBL" id="DVKI01000001">
    <property type="protein sequence ID" value="HIT16758.1"/>
    <property type="molecule type" value="Genomic_DNA"/>
</dbReference>
<dbReference type="InterPro" id="IPR008532">
    <property type="entry name" value="NFACT_RNA-bd"/>
</dbReference>
<dbReference type="Proteomes" id="UP000886893">
    <property type="component" value="Unassembled WGS sequence"/>
</dbReference>
<proteinExistence type="predicted"/>
<evidence type="ECO:0000259" key="1">
    <source>
        <dbReference type="Pfam" id="PF05670"/>
    </source>
</evidence>
<reference evidence="2" key="2">
    <citation type="journal article" date="2021" name="PeerJ">
        <title>Extensive microbial diversity within the chicken gut microbiome revealed by metagenomics and culture.</title>
        <authorList>
            <person name="Gilroy R."/>
            <person name="Ravi A."/>
            <person name="Getino M."/>
            <person name="Pursley I."/>
            <person name="Horton D.L."/>
            <person name="Alikhan N.F."/>
            <person name="Baker D."/>
            <person name="Gharbi K."/>
            <person name="Hall N."/>
            <person name="Watson M."/>
            <person name="Adriaenssens E.M."/>
            <person name="Foster-Nyarko E."/>
            <person name="Jarju S."/>
            <person name="Secka A."/>
            <person name="Antonio M."/>
            <person name="Oren A."/>
            <person name="Chaudhuri R.R."/>
            <person name="La Ragione R."/>
            <person name="Hildebrand F."/>
            <person name="Pallen M.J."/>
        </authorList>
    </citation>
    <scope>NUCLEOTIDE SEQUENCE</scope>
    <source>
        <strain evidence="2">14508</strain>
    </source>
</reference>
<evidence type="ECO:0000313" key="3">
    <source>
        <dbReference type="Proteomes" id="UP000886893"/>
    </source>
</evidence>
<evidence type="ECO:0000313" key="2">
    <source>
        <dbReference type="EMBL" id="HIT16758.1"/>
    </source>
</evidence>
<dbReference type="GO" id="GO:0000049">
    <property type="term" value="F:tRNA binding"/>
    <property type="evidence" value="ECO:0007669"/>
    <property type="project" value="TreeGrafter"/>
</dbReference>
<comment type="caution">
    <text evidence="2">The sequence shown here is derived from an EMBL/GenBank/DDBJ whole genome shotgun (WGS) entry which is preliminary data.</text>
</comment>
<dbReference type="Pfam" id="PF05670">
    <property type="entry name" value="NFACT-R_1"/>
    <property type="match status" value="1"/>
</dbReference>
<dbReference type="AlphaFoldDB" id="A0A9D1G8K2"/>
<dbReference type="GO" id="GO:0043023">
    <property type="term" value="F:ribosomal large subunit binding"/>
    <property type="evidence" value="ECO:0007669"/>
    <property type="project" value="TreeGrafter"/>
</dbReference>
<dbReference type="InterPro" id="IPR051608">
    <property type="entry name" value="RQC_Subunit_NEMF"/>
</dbReference>
<dbReference type="Gene3D" id="2.30.310.10">
    <property type="entry name" value="ibrinogen binding protein from staphylococcus aureus domain"/>
    <property type="match status" value="1"/>
</dbReference>
<protein>
    <submittedName>
        <fullName evidence="2">NFACT family protein</fullName>
    </submittedName>
</protein>
<sequence>MALDYLAFHRIVQLIQKELLQGKITKIYQISNEEFLFEIRNYGKNYHLLISTYPTMPYINLIENKPKTISIHTPLVLLLRKHLENGKIIRIEQQNDDRIVLFEISSFDEYFQNSTKKLYVELIGRASNLILTNQENMILDCLKKIPVQYQQLRTLLPNVTYVLPEKPLLQKLPQSIENELEFRQCTLQELKNFIHQSEQIYITENETKKDFHFFPFLSLKGKSQNYPWNVGIETYFSLSLQSERQRQRIASVDKVVKLELKKNKKKLDKLAQDFHQAQNAKEYQYYGDMLLTYGQEIQKITNPLPLYYPETNQMVAIPMDIRYNLFKNASLYYKKYQKAKVAQEKIQQQIALTKTQIDYLESIAFYIKEADEISMKQIEEELIEQGLLRKKANYSSKNKKKIEKKYMPLQYQLDEIKIAVGENNLQNEYLTFKMAHKNHYFFHAQQFHGAHVIIFTDTLNEKLIRTAANLAALHSEAKASSSVAIDYTQVKNVKKIPGGKPGKVLINKQKTIYIDPNVELLKHLKILS</sequence>
<dbReference type="PANTHER" id="PTHR15239">
    <property type="entry name" value="NUCLEAR EXPORT MEDIATOR FACTOR NEMF"/>
    <property type="match status" value="1"/>
</dbReference>
<organism evidence="2 3">
    <name type="scientific">Candidatus Caccosoma faecigallinarum</name>
    <dbReference type="NCBI Taxonomy" id="2840720"/>
    <lineage>
        <taxon>Bacteria</taxon>
        <taxon>Bacillati</taxon>
        <taxon>Bacillota</taxon>
        <taxon>Bacillota incertae sedis</taxon>
        <taxon>Candidatus Caccosoma</taxon>
    </lineage>
</organism>
<dbReference type="Pfam" id="PF05833">
    <property type="entry name" value="NFACT_N"/>
    <property type="match status" value="2"/>
</dbReference>
<dbReference type="GO" id="GO:0072344">
    <property type="term" value="P:rescue of stalled ribosome"/>
    <property type="evidence" value="ECO:0007669"/>
    <property type="project" value="TreeGrafter"/>
</dbReference>
<reference evidence="2" key="1">
    <citation type="submission" date="2020-10" db="EMBL/GenBank/DDBJ databases">
        <authorList>
            <person name="Gilroy R."/>
        </authorList>
    </citation>
    <scope>NUCLEOTIDE SEQUENCE</scope>
    <source>
        <strain evidence="2">14508</strain>
    </source>
</reference>